<dbReference type="CDD" id="cd12797">
    <property type="entry name" value="M23_peptidase"/>
    <property type="match status" value="1"/>
</dbReference>
<dbReference type="Pfam" id="PF01551">
    <property type="entry name" value="Peptidase_M23"/>
    <property type="match status" value="1"/>
</dbReference>
<reference evidence="2 3" key="1">
    <citation type="submission" date="2023-04" db="EMBL/GenBank/DDBJ databases">
        <title>Jannaschia ovalis sp. nov., a marine bacterium isolated from sea tidal flat.</title>
        <authorList>
            <person name="Kwon D.Y."/>
            <person name="Kim J.-J."/>
        </authorList>
    </citation>
    <scope>NUCLEOTIDE SEQUENCE [LARGE SCALE GENOMIC DNA]</scope>
    <source>
        <strain evidence="2 3">GRR-S6-38</strain>
    </source>
</reference>
<keyword evidence="2" id="KW-0378">Hydrolase</keyword>
<name>A0ABY8LF63_9RHOB</name>
<evidence type="ECO:0000259" key="1">
    <source>
        <dbReference type="Pfam" id="PF01551"/>
    </source>
</evidence>
<dbReference type="InterPro" id="IPR050570">
    <property type="entry name" value="Cell_wall_metabolism_enzyme"/>
</dbReference>
<proteinExistence type="predicted"/>
<dbReference type="GO" id="GO:0016787">
    <property type="term" value="F:hydrolase activity"/>
    <property type="evidence" value="ECO:0007669"/>
    <property type="project" value="UniProtKB-KW"/>
</dbReference>
<feature type="domain" description="M23ase beta-sheet core" evidence="1">
    <location>
        <begin position="59"/>
        <end position="174"/>
    </location>
</feature>
<dbReference type="InterPro" id="IPR011055">
    <property type="entry name" value="Dup_hybrid_motif"/>
</dbReference>
<dbReference type="SUPFAM" id="SSF51261">
    <property type="entry name" value="Duplicated hybrid motif"/>
    <property type="match status" value="1"/>
</dbReference>
<evidence type="ECO:0000313" key="2">
    <source>
        <dbReference type="EMBL" id="WGH79945.1"/>
    </source>
</evidence>
<organism evidence="2 3">
    <name type="scientific">Jannaschia ovalis</name>
    <dbReference type="NCBI Taxonomy" id="3038773"/>
    <lineage>
        <taxon>Bacteria</taxon>
        <taxon>Pseudomonadati</taxon>
        <taxon>Pseudomonadota</taxon>
        <taxon>Alphaproteobacteria</taxon>
        <taxon>Rhodobacterales</taxon>
        <taxon>Roseobacteraceae</taxon>
        <taxon>Jannaschia</taxon>
    </lineage>
</organism>
<accession>A0ABY8LF63</accession>
<dbReference type="Gene3D" id="2.70.70.10">
    <property type="entry name" value="Glucose Permease (Domain IIA)"/>
    <property type="match status" value="1"/>
</dbReference>
<dbReference type="EMBL" id="CP122537">
    <property type="protein sequence ID" value="WGH79945.1"/>
    <property type="molecule type" value="Genomic_DNA"/>
</dbReference>
<sequence length="305" mass="32466">MRLLVPLLLLTWPAAAEPRLVLPIDCELGENCMIQHHVDLDPGPGVRDWTGGTLAYDGHNGTDFRLPDRAAMEAGVAVRAPAAGTVIGTRDGQPDRGLPQRARMDGVECGNGVRIDLGEGWITQLCHMARGSVAVRTGDRVAQGDLLGRVGLSGATEFPHLHMRIERDGAVVDPFRAGLWQDAPPYAPGGLLSAGFSDAMPDYEAVKAGTADAAALPLDAPALVLWGAAFGAQPGDVIALEILGPGGREVIAHEARLDRAQAQLFRAAGRPLRARRWRGGTYRGIVRMLRDGAEIDRIEIEIPVG</sequence>
<keyword evidence="3" id="KW-1185">Reference proteome</keyword>
<dbReference type="PANTHER" id="PTHR21666">
    <property type="entry name" value="PEPTIDASE-RELATED"/>
    <property type="match status" value="1"/>
</dbReference>
<dbReference type="EC" id="3.4.-.-" evidence="2"/>
<evidence type="ECO:0000313" key="3">
    <source>
        <dbReference type="Proteomes" id="UP001243420"/>
    </source>
</evidence>
<dbReference type="PANTHER" id="PTHR21666:SF270">
    <property type="entry name" value="MUREIN HYDROLASE ACTIVATOR ENVC"/>
    <property type="match status" value="1"/>
</dbReference>
<dbReference type="InterPro" id="IPR016047">
    <property type="entry name" value="M23ase_b-sheet_dom"/>
</dbReference>
<protein>
    <submittedName>
        <fullName evidence="2">M23 family metallopeptidase</fullName>
        <ecNumber evidence="2">3.4.-.-</ecNumber>
    </submittedName>
</protein>
<gene>
    <name evidence="2" type="ORF">P8627_06725</name>
</gene>
<dbReference type="Proteomes" id="UP001243420">
    <property type="component" value="Chromosome"/>
</dbReference>
<dbReference type="RefSeq" id="WP_279966942.1">
    <property type="nucleotide sequence ID" value="NZ_CP122537.1"/>
</dbReference>